<dbReference type="AlphaFoldDB" id="A0A0B0MVW5"/>
<accession>A0A0B0MVW5</accession>
<name>A0A0B0MVW5_GOSAR</name>
<evidence type="ECO:0000313" key="2">
    <source>
        <dbReference type="Proteomes" id="UP000032142"/>
    </source>
</evidence>
<evidence type="ECO:0000313" key="1">
    <source>
        <dbReference type="EMBL" id="KHG06238.1"/>
    </source>
</evidence>
<sequence>MSQTWSYTGTSHSRCMSQTCLTVALISTPMPCRRHGLTLALIIWPMHVRNMSYTSSQ</sequence>
<dbReference type="Proteomes" id="UP000032142">
    <property type="component" value="Unassembled WGS sequence"/>
</dbReference>
<gene>
    <name evidence="1" type="ORF">F383_32616</name>
</gene>
<dbReference type="EMBL" id="JRRC01446951">
    <property type="protein sequence ID" value="KHG06238.1"/>
    <property type="molecule type" value="Genomic_DNA"/>
</dbReference>
<proteinExistence type="predicted"/>
<organism evidence="1 2">
    <name type="scientific">Gossypium arboreum</name>
    <name type="common">Tree cotton</name>
    <name type="synonym">Gossypium nanking</name>
    <dbReference type="NCBI Taxonomy" id="29729"/>
    <lineage>
        <taxon>Eukaryota</taxon>
        <taxon>Viridiplantae</taxon>
        <taxon>Streptophyta</taxon>
        <taxon>Embryophyta</taxon>
        <taxon>Tracheophyta</taxon>
        <taxon>Spermatophyta</taxon>
        <taxon>Magnoliopsida</taxon>
        <taxon>eudicotyledons</taxon>
        <taxon>Gunneridae</taxon>
        <taxon>Pentapetalae</taxon>
        <taxon>rosids</taxon>
        <taxon>malvids</taxon>
        <taxon>Malvales</taxon>
        <taxon>Malvaceae</taxon>
        <taxon>Malvoideae</taxon>
        <taxon>Gossypium</taxon>
    </lineage>
</organism>
<keyword evidence="2" id="KW-1185">Reference proteome</keyword>
<protein>
    <submittedName>
        <fullName evidence="1">Uncharacterized protein</fullName>
    </submittedName>
</protein>
<comment type="caution">
    <text evidence="1">The sequence shown here is derived from an EMBL/GenBank/DDBJ whole genome shotgun (WGS) entry which is preliminary data.</text>
</comment>
<reference evidence="2" key="1">
    <citation type="submission" date="2014-09" db="EMBL/GenBank/DDBJ databases">
        <authorList>
            <person name="Mudge J."/>
            <person name="Ramaraj T."/>
            <person name="Lindquist I.E."/>
            <person name="Bharti A.K."/>
            <person name="Sundararajan A."/>
            <person name="Cameron C.T."/>
            <person name="Woodward J.E."/>
            <person name="May G.D."/>
            <person name="Brubaker C."/>
            <person name="Broadhvest J."/>
            <person name="Wilkins T.A."/>
        </authorList>
    </citation>
    <scope>NUCLEOTIDE SEQUENCE</scope>
    <source>
        <strain evidence="2">cv. AKA8401</strain>
    </source>
</reference>